<evidence type="ECO:0000313" key="3">
    <source>
        <dbReference type="Proteomes" id="UP001642502"/>
    </source>
</evidence>
<evidence type="ECO:0000256" key="1">
    <source>
        <dbReference type="SAM" id="SignalP"/>
    </source>
</evidence>
<keyword evidence="3" id="KW-1185">Reference proteome</keyword>
<protein>
    <submittedName>
        <fullName evidence="2">Uncharacterized protein</fullName>
    </submittedName>
</protein>
<dbReference type="EMBL" id="CAWUON010000036">
    <property type="protein sequence ID" value="CAK7268323.1"/>
    <property type="molecule type" value="Genomic_DNA"/>
</dbReference>
<dbReference type="Proteomes" id="UP001642502">
    <property type="component" value="Unassembled WGS sequence"/>
</dbReference>
<accession>A0ABP0DJ83</accession>
<name>A0ABP0DJ83_9PEZI</name>
<keyword evidence="1" id="KW-0732">Signal</keyword>
<reference evidence="2 3" key="1">
    <citation type="submission" date="2024-01" db="EMBL/GenBank/DDBJ databases">
        <authorList>
            <person name="Allen C."/>
            <person name="Tagirdzhanova G."/>
        </authorList>
    </citation>
    <scope>NUCLEOTIDE SEQUENCE [LARGE SCALE GENOMIC DNA]</scope>
    <source>
        <strain evidence="2 3">CBS 119000</strain>
    </source>
</reference>
<proteinExistence type="predicted"/>
<dbReference type="PROSITE" id="PS51257">
    <property type="entry name" value="PROKAR_LIPOPROTEIN"/>
    <property type="match status" value="1"/>
</dbReference>
<evidence type="ECO:0000313" key="2">
    <source>
        <dbReference type="EMBL" id="CAK7268323.1"/>
    </source>
</evidence>
<gene>
    <name evidence="2" type="ORF">SEPCBS119000_003002</name>
</gene>
<organism evidence="2 3">
    <name type="scientific">Sporothrix epigloea</name>
    <dbReference type="NCBI Taxonomy" id="1892477"/>
    <lineage>
        <taxon>Eukaryota</taxon>
        <taxon>Fungi</taxon>
        <taxon>Dikarya</taxon>
        <taxon>Ascomycota</taxon>
        <taxon>Pezizomycotina</taxon>
        <taxon>Sordariomycetes</taxon>
        <taxon>Sordariomycetidae</taxon>
        <taxon>Ophiostomatales</taxon>
        <taxon>Ophiostomataceae</taxon>
        <taxon>Sporothrix</taxon>
    </lineage>
</organism>
<sequence>MKFLSQLVTIGGLWLSCAAASPVTSPVNSKLIKRDSGSTGCSNPGDNMCGLIILVSTFDFPLPQTDPTSQNNVEIVNGNCDSILEGDNSLAGDGNGFHKVYQTTYNTQLELWADWLGTDDFRGVNFLYNNQDWHYQSECFQGTSGVDPAYSTLQCNFAC</sequence>
<feature type="chain" id="PRO_5047005328" evidence="1">
    <location>
        <begin position="20"/>
        <end position="159"/>
    </location>
</feature>
<feature type="signal peptide" evidence="1">
    <location>
        <begin position="1"/>
        <end position="19"/>
    </location>
</feature>
<comment type="caution">
    <text evidence="2">The sequence shown here is derived from an EMBL/GenBank/DDBJ whole genome shotgun (WGS) entry which is preliminary data.</text>
</comment>